<accession>A0A5M9ZHQ2</accession>
<dbReference type="Proteomes" id="UP000410049">
    <property type="component" value="Unassembled WGS sequence"/>
</dbReference>
<feature type="compositionally biased region" description="Basic and acidic residues" evidence="1">
    <location>
        <begin position="356"/>
        <end position="379"/>
    </location>
</feature>
<comment type="caution">
    <text evidence="2">The sequence shown here is derived from an EMBL/GenBank/DDBJ whole genome shotgun (WGS) entry which is preliminary data.</text>
</comment>
<feature type="compositionally biased region" description="Basic residues" evidence="1">
    <location>
        <begin position="1"/>
        <end position="12"/>
    </location>
</feature>
<protein>
    <submittedName>
        <fullName evidence="2">Uncharacterized protein</fullName>
    </submittedName>
</protein>
<feature type="compositionally biased region" description="Basic and acidic residues" evidence="1">
    <location>
        <begin position="26"/>
        <end position="40"/>
    </location>
</feature>
<sequence length="379" mass="40599">MALLGGRKRRAGRGAAPADDDGMDAGWERPDPKADGTGHDEQFAHKVKRLLGINLAKWQRWAILGALVVVVYFQMNPVAQQIDIPETQLDPPGRVESWNLTEQWLKDNPLGKDARIVSWDGQETVDLKNGSKTSRATVNTLVVDSSLGWWRVRTTIREDGTLAGWPSAEKIRLTTTATPNSTDDWPGTLGSLTQSEALQTTVSKWASAYMGPDSDMLTVLIADPDPNANYQALDLGEVGSASIEKAAYLNSGNVDRNQNKSDRALLRVTITLNARSLNEKQTQFSYDMLVADPDGTPRILAWGAPGSGLTLRERENRLPAGQKPVDAEDSVATSQGGDDAKTAQGGDDADTAGSDDGSKTGAKDGGDAAEADAKTDASK</sequence>
<feature type="region of interest" description="Disordered" evidence="1">
    <location>
        <begin position="1"/>
        <end position="40"/>
    </location>
</feature>
<dbReference type="RefSeq" id="WP_150379869.1">
    <property type="nucleotide sequence ID" value="NZ_RZUH01000009.1"/>
</dbReference>
<organism evidence="2 3">
    <name type="scientific">Bifidobacterium myosotis</name>
    <dbReference type="NCBI Taxonomy" id="1630166"/>
    <lineage>
        <taxon>Bacteria</taxon>
        <taxon>Bacillati</taxon>
        <taxon>Actinomycetota</taxon>
        <taxon>Actinomycetes</taxon>
        <taxon>Bifidobacteriales</taxon>
        <taxon>Bifidobacteriaceae</taxon>
        <taxon>Bifidobacterium</taxon>
    </lineage>
</organism>
<evidence type="ECO:0000313" key="2">
    <source>
        <dbReference type="EMBL" id="KAA8826913.1"/>
    </source>
</evidence>
<evidence type="ECO:0000313" key="3">
    <source>
        <dbReference type="Proteomes" id="UP000410049"/>
    </source>
</evidence>
<reference evidence="2 3" key="1">
    <citation type="journal article" date="2019" name="Syst. Appl. Microbiol.">
        <title>Characterization of Bifidobacterium species in feaces of the Egyptian fruit bat: Description of B. vespertilionis sp. nov. and B. rousetti sp. nov.</title>
        <authorList>
            <person name="Modesto M."/>
            <person name="Satti M."/>
            <person name="Watanabe K."/>
            <person name="Puglisi E."/>
            <person name="Morelli L."/>
            <person name="Huang C.-H."/>
            <person name="Liou J.-S."/>
            <person name="Miyashita M."/>
            <person name="Tamura T."/>
            <person name="Saito S."/>
            <person name="Mori K."/>
            <person name="Huang L."/>
            <person name="Sciavilla P."/>
            <person name="Sandri C."/>
            <person name="Spiezio C."/>
            <person name="Vitali F."/>
            <person name="Cavalieri D."/>
            <person name="Perpetuini G."/>
            <person name="Tofalo R."/>
            <person name="Bonetti A."/>
            <person name="Arita M."/>
            <person name="Mattarelli P."/>
        </authorList>
    </citation>
    <scope>NUCLEOTIDE SEQUENCE [LARGE SCALE GENOMIC DNA]</scope>
    <source>
        <strain evidence="2 3">RST17</strain>
    </source>
</reference>
<proteinExistence type="predicted"/>
<feature type="compositionally biased region" description="Low complexity" evidence="1">
    <location>
        <begin position="342"/>
        <end position="355"/>
    </location>
</feature>
<gene>
    <name evidence="2" type="ORF">EMO91_10295</name>
</gene>
<dbReference type="EMBL" id="RZUH01000009">
    <property type="protein sequence ID" value="KAA8826913.1"/>
    <property type="molecule type" value="Genomic_DNA"/>
</dbReference>
<name>A0A5M9ZHQ2_9BIFI</name>
<evidence type="ECO:0000256" key="1">
    <source>
        <dbReference type="SAM" id="MobiDB-lite"/>
    </source>
</evidence>
<feature type="region of interest" description="Disordered" evidence="1">
    <location>
        <begin position="319"/>
        <end position="379"/>
    </location>
</feature>
<dbReference type="AlphaFoldDB" id="A0A5M9ZHQ2"/>